<accession>A0A9Q4H8A8</accession>
<evidence type="ECO:0000313" key="3">
    <source>
        <dbReference type="Proteomes" id="UP001077788"/>
    </source>
</evidence>
<name>A0A9Q4H8A8_ACTPL</name>
<proteinExistence type="predicted"/>
<organism evidence="2 3">
    <name type="scientific">Actinobacillus pleuropneumoniae</name>
    <name type="common">Haemophilus pleuropneumoniae</name>
    <dbReference type="NCBI Taxonomy" id="715"/>
    <lineage>
        <taxon>Bacteria</taxon>
        <taxon>Pseudomonadati</taxon>
        <taxon>Pseudomonadota</taxon>
        <taxon>Gammaproteobacteria</taxon>
        <taxon>Pasteurellales</taxon>
        <taxon>Pasteurellaceae</taxon>
        <taxon>Actinobacillus</taxon>
    </lineage>
</organism>
<evidence type="ECO:0000256" key="1">
    <source>
        <dbReference type="SAM" id="Phobius"/>
    </source>
</evidence>
<protein>
    <submittedName>
        <fullName evidence="2">Uncharacterized protein</fullName>
    </submittedName>
</protein>
<dbReference type="RefSeq" id="WP_267992623.1">
    <property type="nucleotide sequence ID" value="NZ_JAPQFC010001453.1"/>
</dbReference>
<keyword evidence="1" id="KW-0472">Membrane</keyword>
<reference evidence="2" key="1">
    <citation type="journal article" date="2021" name="Vet Sci">
        <title>O-Serogroups and Pathovirotypes of Escherichia coli Isolated from Post-Weaning Piglets Showing Diarrhoea and/or Oedema in South Korea.</title>
        <authorList>
            <person name="Byun J.W."/>
            <person name="Moon B.Y."/>
            <person name="Do K.H."/>
            <person name="Lee K."/>
            <person name="Lee H.Y."/>
            <person name="Kim W.I."/>
            <person name="So B."/>
            <person name="Lee W.K."/>
        </authorList>
    </citation>
    <scope>NUCLEOTIDE SEQUENCE</scope>
    <source>
        <strain evidence="2">84/14</strain>
    </source>
</reference>
<evidence type="ECO:0000313" key="2">
    <source>
        <dbReference type="EMBL" id="MCY6525164.1"/>
    </source>
</evidence>
<keyword evidence="1" id="KW-1133">Transmembrane helix</keyword>
<dbReference type="EMBL" id="JAPQFC010001453">
    <property type="protein sequence ID" value="MCY6525164.1"/>
    <property type="molecule type" value="Genomic_DNA"/>
</dbReference>
<sequence>ALGSPQLVPVTQNLLDFNGGTIQPLGILSHFPVTLGGKTVYIDMMVVQGPLDFNLLLGREYVYVMGALVSFLFRVVCFLHEGRIVTIDQL</sequence>
<reference evidence="2" key="2">
    <citation type="submission" date="2022-12" db="EMBL/GenBank/DDBJ databases">
        <authorList>
            <person name="Kardos G."/>
            <person name="Sarkozi R."/>
            <person name="Laczko L."/>
            <person name="Marton S."/>
            <person name="Makrai L."/>
            <person name="Banyai K."/>
            <person name="Fodor L."/>
        </authorList>
    </citation>
    <scope>NUCLEOTIDE SEQUENCE</scope>
    <source>
        <strain evidence="2">84/14</strain>
    </source>
</reference>
<keyword evidence="1" id="KW-0812">Transmembrane</keyword>
<feature type="non-terminal residue" evidence="2">
    <location>
        <position position="90"/>
    </location>
</feature>
<dbReference type="AlphaFoldDB" id="A0A9Q4H8A8"/>
<feature type="non-terminal residue" evidence="2">
    <location>
        <position position="1"/>
    </location>
</feature>
<comment type="caution">
    <text evidence="2">The sequence shown here is derived from an EMBL/GenBank/DDBJ whole genome shotgun (WGS) entry which is preliminary data.</text>
</comment>
<dbReference type="Proteomes" id="UP001077788">
    <property type="component" value="Unassembled WGS sequence"/>
</dbReference>
<feature type="transmembrane region" description="Helical" evidence="1">
    <location>
        <begin position="61"/>
        <end position="79"/>
    </location>
</feature>
<gene>
    <name evidence="2" type="ORF">OYG11_13280</name>
</gene>